<comment type="caution">
    <text evidence="1">The sequence shown here is derived from an EMBL/GenBank/DDBJ whole genome shotgun (WGS) entry which is preliminary data.</text>
</comment>
<organism evidence="1 2">
    <name type="scientific">Tanacetum coccineum</name>
    <dbReference type="NCBI Taxonomy" id="301880"/>
    <lineage>
        <taxon>Eukaryota</taxon>
        <taxon>Viridiplantae</taxon>
        <taxon>Streptophyta</taxon>
        <taxon>Embryophyta</taxon>
        <taxon>Tracheophyta</taxon>
        <taxon>Spermatophyta</taxon>
        <taxon>Magnoliopsida</taxon>
        <taxon>eudicotyledons</taxon>
        <taxon>Gunneridae</taxon>
        <taxon>Pentapetalae</taxon>
        <taxon>asterids</taxon>
        <taxon>campanulids</taxon>
        <taxon>Asterales</taxon>
        <taxon>Asteraceae</taxon>
        <taxon>Asteroideae</taxon>
        <taxon>Anthemideae</taxon>
        <taxon>Anthemidinae</taxon>
        <taxon>Tanacetum</taxon>
    </lineage>
</organism>
<proteinExistence type="predicted"/>
<gene>
    <name evidence="1" type="ORF">Tco_1122411</name>
</gene>
<dbReference type="EMBL" id="BQNB010021395">
    <property type="protein sequence ID" value="GJU05981.1"/>
    <property type="molecule type" value="Genomic_DNA"/>
</dbReference>
<keyword evidence="2" id="KW-1185">Reference proteome</keyword>
<evidence type="ECO:0000313" key="1">
    <source>
        <dbReference type="EMBL" id="GJU05981.1"/>
    </source>
</evidence>
<reference evidence="1" key="1">
    <citation type="journal article" date="2022" name="Int. J. Mol. Sci.">
        <title>Draft Genome of Tanacetum Coccineum: Genomic Comparison of Closely Related Tanacetum-Family Plants.</title>
        <authorList>
            <person name="Yamashiro T."/>
            <person name="Shiraishi A."/>
            <person name="Nakayama K."/>
            <person name="Satake H."/>
        </authorList>
    </citation>
    <scope>NUCLEOTIDE SEQUENCE</scope>
</reference>
<evidence type="ECO:0000313" key="2">
    <source>
        <dbReference type="Proteomes" id="UP001151760"/>
    </source>
</evidence>
<sequence length="331" mass="36732">MGDAYTAGGHMRVEGVQWVICPCVHNATFTTEGLWVPRCNKCKRDSDIWLVTVGVPVMGVQGLFKRRTALSCKMGKHGNQRGGILMGSCMGFWGGQFGINENRTLTLLRVLLPSSHVHGYAFIFLFDKGCPLGWRNSKIDLMPGAAPVSTRNRIRIGLLRICKDLRIVRATASTSRQGLFKTQFITLGSSGVLFVQKEGWIILVLLSPHGAEELHCYCDASHKGFGAVLMQTEVVGFSKNLEKLLWQKPNDRYSLYLMHIYANYENTALYGEKAGMLVHKGGRVSYEHGIPLLSIISGRAGREANPPAGGCRRARFLDEIQTLSMTWNVIE</sequence>
<accession>A0ABQ5J0F7</accession>
<protein>
    <submittedName>
        <fullName evidence="1">Uncharacterized protein</fullName>
    </submittedName>
</protein>
<reference evidence="1" key="2">
    <citation type="submission" date="2022-01" db="EMBL/GenBank/DDBJ databases">
        <authorList>
            <person name="Yamashiro T."/>
            <person name="Shiraishi A."/>
            <person name="Satake H."/>
            <person name="Nakayama K."/>
        </authorList>
    </citation>
    <scope>NUCLEOTIDE SEQUENCE</scope>
</reference>
<dbReference type="Proteomes" id="UP001151760">
    <property type="component" value="Unassembled WGS sequence"/>
</dbReference>
<name>A0ABQ5J0F7_9ASTR</name>